<protein>
    <submittedName>
        <fullName evidence="1">Uncharacterized protein</fullName>
    </submittedName>
</protein>
<name>X8DW07_9MYCO</name>
<dbReference type="EMBL" id="JAOJ01000002">
    <property type="protein sequence ID" value="EUA71745.1"/>
    <property type="molecule type" value="Genomic_DNA"/>
</dbReference>
<evidence type="ECO:0000313" key="2">
    <source>
        <dbReference type="Proteomes" id="UP000023351"/>
    </source>
</evidence>
<organism evidence="1 2">
    <name type="scientific">Mycobacteroides abscessus subsp. bolletii 1513</name>
    <dbReference type="NCBI Taxonomy" id="1299321"/>
    <lineage>
        <taxon>Bacteria</taxon>
        <taxon>Bacillati</taxon>
        <taxon>Actinomycetota</taxon>
        <taxon>Actinomycetes</taxon>
        <taxon>Mycobacteriales</taxon>
        <taxon>Mycobacteriaceae</taxon>
        <taxon>Mycobacteroides</taxon>
        <taxon>Mycobacteroides abscessus</taxon>
    </lineage>
</organism>
<reference evidence="1 2" key="1">
    <citation type="submission" date="2013-12" db="EMBL/GenBank/DDBJ databases">
        <authorList>
            <person name="Zelazny A."/>
            <person name="Olivier K."/>
            <person name="Holland S."/>
            <person name="Lenaerts A."/>
            <person name="Ordway D."/>
            <person name="DeGroote M.A."/>
            <person name="Parker T."/>
            <person name="Sizemore C."/>
            <person name="Tallon L.J."/>
            <person name="Sadzewicz L.K."/>
            <person name="Sengamalay N."/>
            <person name="Fraser C.M."/>
            <person name="Hine E."/>
            <person name="Shefchek K.A."/>
            <person name="Das S.P."/>
            <person name="Tettelin H."/>
        </authorList>
    </citation>
    <scope>NUCLEOTIDE SEQUENCE [LARGE SCALE GENOMIC DNA]</scope>
    <source>
        <strain evidence="1 2">1513</strain>
    </source>
</reference>
<dbReference type="Proteomes" id="UP000023351">
    <property type="component" value="Unassembled WGS sequence"/>
</dbReference>
<comment type="caution">
    <text evidence="1">The sequence shown here is derived from an EMBL/GenBank/DDBJ whole genome shotgun (WGS) entry which is preliminary data.</text>
</comment>
<accession>X8DW07</accession>
<sequence length="239" mass="25378">MTTTIESDGVTSHQRRISGQGRTQLFDTVERAATTALVVAALTSADPVRSQTSRRVYPLIYSAGDGAGSRRRAGALSSLVADVLAAQSDDTGAAPALALSMERWLLHPHPSTATELTRTVRQFVEGFDSPDAATLELAWVAGAGLDDALVKLRERGLNGDDAQPLLSLIAAAVELTVPMVWVARTLGVPGTRFIAAPAESIARPGVHFCRSSSACRLRAPCASDALVQAVCHVWKTWHR</sequence>
<evidence type="ECO:0000313" key="1">
    <source>
        <dbReference type="EMBL" id="EUA71745.1"/>
    </source>
</evidence>
<dbReference type="AlphaFoldDB" id="X8DW07"/>
<proteinExistence type="predicted"/>
<gene>
    <name evidence="1" type="ORF">I540_3055</name>
</gene>